<organism evidence="1 2">
    <name type="scientific">Dibothriocephalus latus</name>
    <name type="common">Fish tapeworm</name>
    <name type="synonym">Diphyllobothrium latum</name>
    <dbReference type="NCBI Taxonomy" id="60516"/>
    <lineage>
        <taxon>Eukaryota</taxon>
        <taxon>Metazoa</taxon>
        <taxon>Spiralia</taxon>
        <taxon>Lophotrochozoa</taxon>
        <taxon>Platyhelminthes</taxon>
        <taxon>Cestoda</taxon>
        <taxon>Eucestoda</taxon>
        <taxon>Diphyllobothriidea</taxon>
        <taxon>Diphyllobothriidae</taxon>
        <taxon>Dibothriocephalus</taxon>
    </lineage>
</organism>
<keyword evidence="2" id="KW-1185">Reference proteome</keyword>
<protein>
    <submittedName>
        <fullName evidence="1">Uncharacterized protein</fullName>
    </submittedName>
</protein>
<proteinExistence type="predicted"/>
<dbReference type="Proteomes" id="UP000281553">
    <property type="component" value="Unassembled WGS sequence"/>
</dbReference>
<reference evidence="1 2" key="1">
    <citation type="submission" date="2018-11" db="EMBL/GenBank/DDBJ databases">
        <authorList>
            <consortium name="Pathogen Informatics"/>
        </authorList>
    </citation>
    <scope>NUCLEOTIDE SEQUENCE [LARGE SCALE GENOMIC DNA]</scope>
</reference>
<gene>
    <name evidence="1" type="ORF">DILT_LOCUS19246</name>
</gene>
<sequence length="104" mass="11345">MQRASDLIPSGMAWVRITHASQLRVAMAAAINHCKENLRMKTPVVCQVASYISPECKVIAGNIEVGGQLQFFLPPSASPLPALSVATDCKLRSKSVDYWEMLEA</sequence>
<dbReference type="Gene3D" id="3.30.70.250">
    <property type="entry name" value="Malonyl-CoA ACP transacylase, ACP-binding"/>
    <property type="match status" value="1"/>
</dbReference>
<dbReference type="AlphaFoldDB" id="A0A3P7NSS2"/>
<accession>A0A3P7NSS2</accession>
<name>A0A3P7NSS2_DIBLA</name>
<evidence type="ECO:0000313" key="1">
    <source>
        <dbReference type="EMBL" id="VDN44020.1"/>
    </source>
</evidence>
<dbReference type="OrthoDB" id="541883at2759"/>
<evidence type="ECO:0000313" key="2">
    <source>
        <dbReference type="Proteomes" id="UP000281553"/>
    </source>
</evidence>
<dbReference type="EMBL" id="UYRU01109966">
    <property type="protein sequence ID" value="VDN44020.1"/>
    <property type="molecule type" value="Genomic_DNA"/>
</dbReference>